<dbReference type="RefSeq" id="WP_121390054.1">
    <property type="nucleotide sequence ID" value="NZ_FOGI01000003.1"/>
</dbReference>
<gene>
    <name evidence="2" type="ORF">SAMN04487818_103140</name>
</gene>
<reference evidence="3" key="1">
    <citation type="submission" date="2016-10" db="EMBL/GenBank/DDBJ databases">
        <authorList>
            <person name="Varghese N."/>
            <person name="Submissions S."/>
        </authorList>
    </citation>
    <scope>NUCLEOTIDE SEQUENCE [LARGE SCALE GENOMIC DNA]</scope>
    <source>
        <strain evidence="3">DSM 44260</strain>
    </source>
</reference>
<feature type="transmembrane region" description="Helical" evidence="1">
    <location>
        <begin position="12"/>
        <end position="36"/>
    </location>
</feature>
<keyword evidence="1" id="KW-1133">Transmembrane helix</keyword>
<protein>
    <submittedName>
        <fullName evidence="2">Uncharacterized protein</fullName>
    </submittedName>
</protein>
<feature type="transmembrane region" description="Helical" evidence="1">
    <location>
        <begin position="42"/>
        <end position="60"/>
    </location>
</feature>
<proteinExistence type="predicted"/>
<keyword evidence="1" id="KW-0472">Membrane</keyword>
<sequence length="130" mass="12612">MRPALGRPLTPVAWLAVPVLFTLSVLGLTALGGLLLGASWPVTLSSGLLGAAAAVTVALGPSVTWWSSAQRAALALPYPVAVFGAGLALHGVAVPNGLAMCLGIPAAVALVAAATTESPRASGPRGLGGG</sequence>
<dbReference type="AlphaFoldDB" id="A0A1H9NUH9"/>
<keyword evidence="3" id="KW-1185">Reference proteome</keyword>
<keyword evidence="1" id="KW-0812">Transmembrane</keyword>
<evidence type="ECO:0000256" key="1">
    <source>
        <dbReference type="SAM" id="Phobius"/>
    </source>
</evidence>
<name>A0A1H9NUH9_9PSEU</name>
<organism evidence="2 3">
    <name type="scientific">Actinokineospora terrae</name>
    <dbReference type="NCBI Taxonomy" id="155974"/>
    <lineage>
        <taxon>Bacteria</taxon>
        <taxon>Bacillati</taxon>
        <taxon>Actinomycetota</taxon>
        <taxon>Actinomycetes</taxon>
        <taxon>Pseudonocardiales</taxon>
        <taxon>Pseudonocardiaceae</taxon>
        <taxon>Actinokineospora</taxon>
    </lineage>
</organism>
<feature type="transmembrane region" description="Helical" evidence="1">
    <location>
        <begin position="72"/>
        <end position="91"/>
    </location>
</feature>
<dbReference type="EMBL" id="FOGI01000003">
    <property type="protein sequence ID" value="SER39572.1"/>
    <property type="molecule type" value="Genomic_DNA"/>
</dbReference>
<accession>A0A1H9NUH9</accession>
<dbReference type="Proteomes" id="UP000199051">
    <property type="component" value="Unassembled WGS sequence"/>
</dbReference>
<evidence type="ECO:0000313" key="3">
    <source>
        <dbReference type="Proteomes" id="UP000199051"/>
    </source>
</evidence>
<evidence type="ECO:0000313" key="2">
    <source>
        <dbReference type="EMBL" id="SER39572.1"/>
    </source>
</evidence>